<proteinExistence type="inferred from homology"/>
<dbReference type="GO" id="GO:0031436">
    <property type="term" value="C:BRCA1-BARD1 complex"/>
    <property type="evidence" value="ECO:0007669"/>
    <property type="project" value="TreeGrafter"/>
</dbReference>
<dbReference type="PANTHER" id="PTHR24171:SF8">
    <property type="entry name" value="BRCA1-ASSOCIATED RING DOMAIN PROTEIN 1"/>
    <property type="match status" value="1"/>
</dbReference>
<keyword evidence="4" id="KW-0677">Repeat</keyword>
<evidence type="ECO:0000256" key="4">
    <source>
        <dbReference type="ARBA" id="ARBA00022737"/>
    </source>
</evidence>
<dbReference type="Gene3D" id="1.25.40.20">
    <property type="entry name" value="Ankyrin repeat-containing domain"/>
    <property type="match status" value="1"/>
</dbReference>
<reference evidence="11" key="2">
    <citation type="submission" date="2025-09" db="UniProtKB">
        <authorList>
            <consortium name="Ensembl"/>
        </authorList>
    </citation>
    <scope>IDENTIFICATION</scope>
</reference>
<dbReference type="Ensembl" id="ENSACDT00005001025.1">
    <property type="protein sequence ID" value="ENSACDP00005000869.1"/>
    <property type="gene ID" value="ENSACDG00005000596.1"/>
</dbReference>
<dbReference type="PROSITE" id="PS50088">
    <property type="entry name" value="ANK_REPEAT"/>
    <property type="match status" value="2"/>
</dbReference>
<dbReference type="AlphaFoldDB" id="A0A8B9IE33"/>
<feature type="repeat" description="ANK" evidence="9">
    <location>
        <begin position="237"/>
        <end position="269"/>
    </location>
</feature>
<dbReference type="Pfam" id="PF12796">
    <property type="entry name" value="Ank_2"/>
    <property type="match status" value="1"/>
</dbReference>
<dbReference type="PROSITE" id="PS50297">
    <property type="entry name" value="ANK_REP_REGION"/>
    <property type="match status" value="2"/>
</dbReference>
<evidence type="ECO:0000313" key="12">
    <source>
        <dbReference type="Proteomes" id="UP000694521"/>
    </source>
</evidence>
<dbReference type="GO" id="GO:0070531">
    <property type="term" value="C:BRCA1-A complex"/>
    <property type="evidence" value="ECO:0007669"/>
    <property type="project" value="TreeGrafter"/>
</dbReference>
<evidence type="ECO:0000256" key="3">
    <source>
        <dbReference type="ARBA" id="ARBA00022490"/>
    </source>
</evidence>
<evidence type="ECO:0000256" key="6">
    <source>
        <dbReference type="ARBA" id="ARBA00023242"/>
    </source>
</evidence>
<comment type="subcellular location">
    <subcellularLocation>
        <location evidence="2">Cytoplasm</location>
    </subcellularLocation>
    <subcellularLocation>
        <location evidence="1">Nucleus</location>
    </subcellularLocation>
</comment>
<keyword evidence="12" id="KW-1185">Reference proteome</keyword>
<evidence type="ECO:0000256" key="2">
    <source>
        <dbReference type="ARBA" id="ARBA00004496"/>
    </source>
</evidence>
<keyword evidence="3" id="KW-0963">Cytoplasm</keyword>
<evidence type="ECO:0000256" key="9">
    <source>
        <dbReference type="PROSITE-ProRule" id="PRU00023"/>
    </source>
</evidence>
<reference evidence="11" key="1">
    <citation type="submission" date="2025-08" db="UniProtKB">
        <authorList>
            <consortium name="Ensembl"/>
        </authorList>
    </citation>
    <scope>IDENTIFICATION</scope>
</reference>
<dbReference type="Proteomes" id="UP000694521">
    <property type="component" value="Unplaced"/>
</dbReference>
<evidence type="ECO:0000256" key="5">
    <source>
        <dbReference type="ARBA" id="ARBA00023043"/>
    </source>
</evidence>
<accession>A0A8B9IE33</accession>
<keyword evidence="6" id="KW-0539">Nucleus</keyword>
<evidence type="ECO:0000256" key="10">
    <source>
        <dbReference type="SAM" id="MobiDB-lite"/>
    </source>
</evidence>
<dbReference type="GO" id="GO:0005737">
    <property type="term" value="C:cytoplasm"/>
    <property type="evidence" value="ECO:0007669"/>
    <property type="project" value="UniProtKB-SubCell"/>
</dbReference>
<dbReference type="InterPro" id="IPR036770">
    <property type="entry name" value="Ankyrin_rpt-contain_sf"/>
</dbReference>
<evidence type="ECO:0000256" key="7">
    <source>
        <dbReference type="ARBA" id="ARBA00038051"/>
    </source>
</evidence>
<dbReference type="PANTHER" id="PTHR24171">
    <property type="entry name" value="ANKYRIN REPEAT DOMAIN-CONTAINING PROTEIN 39-RELATED"/>
    <property type="match status" value="1"/>
</dbReference>
<keyword evidence="5 9" id="KW-0040">ANK repeat</keyword>
<organism evidence="11 12">
    <name type="scientific">Anser cygnoides</name>
    <name type="common">Swan goose</name>
    <dbReference type="NCBI Taxonomy" id="8845"/>
    <lineage>
        <taxon>Eukaryota</taxon>
        <taxon>Metazoa</taxon>
        <taxon>Chordata</taxon>
        <taxon>Craniata</taxon>
        <taxon>Vertebrata</taxon>
        <taxon>Euteleostomi</taxon>
        <taxon>Archelosauria</taxon>
        <taxon>Archosauria</taxon>
        <taxon>Dinosauria</taxon>
        <taxon>Saurischia</taxon>
        <taxon>Theropoda</taxon>
        <taxon>Coelurosauria</taxon>
        <taxon>Aves</taxon>
        <taxon>Neognathae</taxon>
        <taxon>Galloanserae</taxon>
        <taxon>Anseriformes</taxon>
        <taxon>Anatidae</taxon>
        <taxon>Anserinae</taxon>
        <taxon>Anser</taxon>
    </lineage>
</organism>
<dbReference type="FunFam" id="1.25.40.20:FF:000118">
    <property type="entry name" value="Myotrophin"/>
    <property type="match status" value="1"/>
</dbReference>
<dbReference type="GO" id="GO:0004842">
    <property type="term" value="F:ubiquitin-protein transferase activity"/>
    <property type="evidence" value="ECO:0007669"/>
    <property type="project" value="TreeGrafter"/>
</dbReference>
<comment type="similarity">
    <text evidence="7">Belongs to the myotrophin family.</text>
</comment>
<protein>
    <recommendedName>
        <fullName evidence="8">Myotrophin</fullName>
    </recommendedName>
</protein>
<dbReference type="InterPro" id="IPR002110">
    <property type="entry name" value="Ankyrin_rpt"/>
</dbReference>
<evidence type="ECO:0000313" key="11">
    <source>
        <dbReference type="Ensembl" id="ENSACDP00005000869.1"/>
    </source>
</evidence>
<dbReference type="GO" id="GO:0010613">
    <property type="term" value="P:positive regulation of cardiac muscle hypertrophy"/>
    <property type="evidence" value="ECO:0007669"/>
    <property type="project" value="UniProtKB-ARBA"/>
</dbReference>
<dbReference type="GO" id="GO:0085020">
    <property type="term" value="P:protein K6-linked ubiquitination"/>
    <property type="evidence" value="ECO:0007669"/>
    <property type="project" value="TreeGrafter"/>
</dbReference>
<name>A0A8B9IE33_ANSCY</name>
<evidence type="ECO:0000256" key="8">
    <source>
        <dbReference type="ARBA" id="ARBA00040332"/>
    </source>
</evidence>
<sequence>MATTGPPRAGRGFGDVVRMRDAASALIPPPARYLRAQEGGGVLNLDTCAERATTEAACGACAPRPPCSRVGVAAGWAGDGGLGYKPEAEAPRASKPLLAPSLPPSGRAAAADPTATGPQPPTAPTATGPRPCPAPPARGRGSRSPPPSLLPGGAAGPSPPRPRLPCPAAAMSDKEFMWALKNGDLDEVKDYVAKGEDVNRTLEGGRKPLHYAADCGQLEILEFLLLKGADINAPDKHNITPLLSAVYEGHVSCVKLLLSKGADKTVKGPDGLTAFEATDNQAIKTLLQ</sequence>
<dbReference type="PRINTS" id="PR01415">
    <property type="entry name" value="ANKYRIN"/>
</dbReference>
<dbReference type="SUPFAM" id="SSF48403">
    <property type="entry name" value="Ankyrin repeat"/>
    <property type="match status" value="1"/>
</dbReference>
<dbReference type="SMART" id="SM00248">
    <property type="entry name" value="ANK"/>
    <property type="match status" value="2"/>
</dbReference>
<feature type="region of interest" description="Disordered" evidence="10">
    <location>
        <begin position="95"/>
        <end position="168"/>
    </location>
</feature>
<feature type="repeat" description="ANK" evidence="9">
    <location>
        <begin position="204"/>
        <end position="236"/>
    </location>
</feature>
<feature type="compositionally biased region" description="Low complexity" evidence="10">
    <location>
        <begin position="95"/>
        <end position="117"/>
    </location>
</feature>
<evidence type="ECO:0000256" key="1">
    <source>
        <dbReference type="ARBA" id="ARBA00004123"/>
    </source>
</evidence>